<keyword evidence="3" id="KW-1185">Reference proteome</keyword>
<dbReference type="AlphaFoldDB" id="A0A3N4I3T9"/>
<accession>A0A3N4I3T9</accession>
<evidence type="ECO:0000313" key="2">
    <source>
        <dbReference type="EMBL" id="RPA80679.1"/>
    </source>
</evidence>
<sequence>MPLLASLTSLTRDCNTKEGHPGLSPYCHTWLPVPSGENQVPISTPNSAGPLLVSPPFQLFLFFLPFPPIFSFTPIHQSKSSTCEFLSFLSALYNNTLCFRPDIFRIDLTPSVFQSTLLRFQYSVVFAPTFFAFPEPCSTHPVTPCTFEEHHIAVRTHSPNRHYHVPTNFKRSRQSLQNDTPGPSDFRNHTPNDVKSNRFLFTDLRIDLLNSSRQPSFESHSLHLCDITILEFVSCKNYIRIVLLRSLQ</sequence>
<dbReference type="Proteomes" id="UP000275078">
    <property type="component" value="Unassembled WGS sequence"/>
</dbReference>
<name>A0A3N4I3T9_ASCIM</name>
<gene>
    <name evidence="2" type="ORF">BJ508DRAFT_124470</name>
</gene>
<evidence type="ECO:0000313" key="3">
    <source>
        <dbReference type="Proteomes" id="UP000275078"/>
    </source>
</evidence>
<reference evidence="2 3" key="1">
    <citation type="journal article" date="2018" name="Nat. Ecol. Evol.">
        <title>Pezizomycetes genomes reveal the molecular basis of ectomycorrhizal truffle lifestyle.</title>
        <authorList>
            <person name="Murat C."/>
            <person name="Payen T."/>
            <person name="Noel B."/>
            <person name="Kuo A."/>
            <person name="Morin E."/>
            <person name="Chen J."/>
            <person name="Kohler A."/>
            <person name="Krizsan K."/>
            <person name="Balestrini R."/>
            <person name="Da Silva C."/>
            <person name="Montanini B."/>
            <person name="Hainaut M."/>
            <person name="Levati E."/>
            <person name="Barry K.W."/>
            <person name="Belfiori B."/>
            <person name="Cichocki N."/>
            <person name="Clum A."/>
            <person name="Dockter R.B."/>
            <person name="Fauchery L."/>
            <person name="Guy J."/>
            <person name="Iotti M."/>
            <person name="Le Tacon F."/>
            <person name="Lindquist E.A."/>
            <person name="Lipzen A."/>
            <person name="Malagnac F."/>
            <person name="Mello A."/>
            <person name="Molinier V."/>
            <person name="Miyauchi S."/>
            <person name="Poulain J."/>
            <person name="Riccioni C."/>
            <person name="Rubini A."/>
            <person name="Sitrit Y."/>
            <person name="Splivallo R."/>
            <person name="Traeger S."/>
            <person name="Wang M."/>
            <person name="Zifcakova L."/>
            <person name="Wipf D."/>
            <person name="Zambonelli A."/>
            <person name="Paolocci F."/>
            <person name="Nowrousian M."/>
            <person name="Ottonello S."/>
            <person name="Baldrian P."/>
            <person name="Spatafora J.W."/>
            <person name="Henrissat B."/>
            <person name="Nagy L.G."/>
            <person name="Aury J.M."/>
            <person name="Wincker P."/>
            <person name="Grigoriev I.V."/>
            <person name="Bonfante P."/>
            <person name="Martin F.M."/>
        </authorList>
    </citation>
    <scope>NUCLEOTIDE SEQUENCE [LARGE SCALE GENOMIC DNA]</scope>
    <source>
        <strain evidence="2 3">RN42</strain>
    </source>
</reference>
<protein>
    <submittedName>
        <fullName evidence="2">Uncharacterized protein</fullName>
    </submittedName>
</protein>
<evidence type="ECO:0000256" key="1">
    <source>
        <dbReference type="SAM" id="MobiDB-lite"/>
    </source>
</evidence>
<proteinExistence type="predicted"/>
<feature type="region of interest" description="Disordered" evidence="1">
    <location>
        <begin position="169"/>
        <end position="191"/>
    </location>
</feature>
<dbReference type="EMBL" id="ML119685">
    <property type="protein sequence ID" value="RPA80679.1"/>
    <property type="molecule type" value="Genomic_DNA"/>
</dbReference>
<organism evidence="2 3">
    <name type="scientific">Ascobolus immersus RN42</name>
    <dbReference type="NCBI Taxonomy" id="1160509"/>
    <lineage>
        <taxon>Eukaryota</taxon>
        <taxon>Fungi</taxon>
        <taxon>Dikarya</taxon>
        <taxon>Ascomycota</taxon>
        <taxon>Pezizomycotina</taxon>
        <taxon>Pezizomycetes</taxon>
        <taxon>Pezizales</taxon>
        <taxon>Ascobolaceae</taxon>
        <taxon>Ascobolus</taxon>
    </lineage>
</organism>